<protein>
    <submittedName>
        <fullName evidence="2">Uncharacterized protein</fullName>
    </submittedName>
</protein>
<keyword evidence="3" id="KW-1185">Reference proteome</keyword>
<gene>
    <name evidence="2" type="ORF">SAMN05444586_102943</name>
</gene>
<dbReference type="Proteomes" id="UP000182827">
    <property type="component" value="Unassembled WGS sequence"/>
</dbReference>
<keyword evidence="1" id="KW-0732">Signal</keyword>
<evidence type="ECO:0000256" key="1">
    <source>
        <dbReference type="SAM" id="SignalP"/>
    </source>
</evidence>
<organism evidence="2 3">
    <name type="scientific">Acinetobacter bohemicus</name>
    <dbReference type="NCBI Taxonomy" id="1435036"/>
    <lineage>
        <taxon>Bacteria</taxon>
        <taxon>Pseudomonadati</taxon>
        <taxon>Pseudomonadota</taxon>
        <taxon>Gammaproteobacteria</taxon>
        <taxon>Moraxellales</taxon>
        <taxon>Moraxellaceae</taxon>
        <taxon>Acinetobacter</taxon>
    </lineage>
</organism>
<dbReference type="EMBL" id="FOZU01000029">
    <property type="protein sequence ID" value="SFT15210.1"/>
    <property type="molecule type" value="Genomic_DNA"/>
</dbReference>
<name>A0A1I6VNB3_9GAMM</name>
<evidence type="ECO:0000313" key="3">
    <source>
        <dbReference type="Proteomes" id="UP000182827"/>
    </source>
</evidence>
<feature type="signal peptide" evidence="1">
    <location>
        <begin position="1"/>
        <end position="19"/>
    </location>
</feature>
<dbReference type="AlphaFoldDB" id="A0A1I6VNB3"/>
<feature type="chain" id="PRO_5010293340" evidence="1">
    <location>
        <begin position="20"/>
        <end position="126"/>
    </location>
</feature>
<proteinExistence type="predicted"/>
<sequence>MKIKLMLLCLALTSTGLNAATCLSTAEQKVVNRNYQNSLESYDYIKIDCSNPKLQTVCSNPMNVKMLNTMIRMNVWNEENAFKTEFSASDLSKLQKRYAANYSQSTCQKIKKDFFKAINSNGGWDY</sequence>
<reference evidence="3" key="1">
    <citation type="submission" date="2016-10" db="EMBL/GenBank/DDBJ databases">
        <authorList>
            <person name="Varghese N."/>
            <person name="Submissions S."/>
        </authorList>
    </citation>
    <scope>NUCLEOTIDE SEQUENCE [LARGE SCALE GENOMIC DNA]</scope>
    <source>
        <strain evidence="3">ANC 5076</strain>
    </source>
</reference>
<accession>A0A1I6VNB3</accession>
<dbReference type="RefSeq" id="WP_074947370.1">
    <property type="nucleotide sequence ID" value="NZ_FOZU01000029.1"/>
</dbReference>
<evidence type="ECO:0000313" key="2">
    <source>
        <dbReference type="EMBL" id="SFT15210.1"/>
    </source>
</evidence>